<dbReference type="AlphaFoldDB" id="A0A4X1SEB3"/>
<reference evidence="12 13" key="1">
    <citation type="submission" date="2017-08" db="EMBL/GenBank/DDBJ databases">
        <title>USMARCv1.0.</title>
        <authorList>
            <person name="Hannum G.I."/>
            <person name="Koren S."/>
            <person name="Schroeder S.G."/>
            <person name="Chin S.C."/>
            <person name="Nonneman D.J."/>
            <person name="Becker S.A."/>
            <person name="Rosen B.D."/>
            <person name="Bickhart D.M."/>
            <person name="Putnam N.H."/>
            <person name="Green R.E."/>
            <person name="Tuggle C.K."/>
            <person name="Liu H."/>
            <person name="Rohrer G.A."/>
            <person name="Warr A."/>
            <person name="Hall R."/>
            <person name="Kim K."/>
            <person name="Hume D.A."/>
            <person name="Talbot R."/>
            <person name="Chow W."/>
            <person name="Howe K."/>
            <person name="Schwartz A.S."/>
            <person name="Watson M."/>
            <person name="Archibald A.L."/>
            <person name="Phillippy A.M."/>
            <person name="Smith T.P.L."/>
        </authorList>
    </citation>
    <scope>NUCLEOTIDE SEQUENCE [LARGE SCALE GENOMIC DNA]</scope>
</reference>
<dbReference type="InterPro" id="IPR043136">
    <property type="entry name" value="B30.2/SPRY_sf"/>
</dbReference>
<dbReference type="InterPro" id="IPR050143">
    <property type="entry name" value="TRIM/RBCC"/>
</dbReference>
<evidence type="ECO:0000313" key="13">
    <source>
        <dbReference type="Proteomes" id="UP000314985"/>
    </source>
</evidence>
<dbReference type="Pfam" id="PF00622">
    <property type="entry name" value="SPRY"/>
    <property type="match status" value="1"/>
</dbReference>
<dbReference type="InterPro" id="IPR013320">
    <property type="entry name" value="ConA-like_dom_sf"/>
</dbReference>
<name>A0A4X1SEB3_PIG</name>
<dbReference type="InterPro" id="IPR000315">
    <property type="entry name" value="Znf_B-box"/>
</dbReference>
<feature type="domain" description="RING-type" evidence="9">
    <location>
        <begin position="15"/>
        <end position="60"/>
    </location>
</feature>
<dbReference type="InterPro" id="IPR001870">
    <property type="entry name" value="B30.2/SPRY"/>
</dbReference>
<dbReference type="SMART" id="SM00184">
    <property type="entry name" value="RING"/>
    <property type="match status" value="1"/>
</dbReference>
<dbReference type="InterPro" id="IPR003879">
    <property type="entry name" value="Butyrophylin_SPRY"/>
</dbReference>
<evidence type="ECO:0000256" key="7">
    <source>
        <dbReference type="PROSITE-ProRule" id="PRU00024"/>
    </source>
</evidence>
<dbReference type="Gene3D" id="2.60.120.920">
    <property type="match status" value="1"/>
</dbReference>
<dbReference type="CDD" id="cd15822">
    <property type="entry name" value="SPRY_PRY_TRIM5"/>
    <property type="match status" value="1"/>
</dbReference>
<evidence type="ECO:0000259" key="10">
    <source>
        <dbReference type="PROSITE" id="PS50119"/>
    </source>
</evidence>
<dbReference type="GO" id="GO:0008270">
    <property type="term" value="F:zinc ion binding"/>
    <property type="evidence" value="ECO:0007669"/>
    <property type="project" value="UniProtKB-KW"/>
</dbReference>
<dbReference type="InterPro" id="IPR017907">
    <property type="entry name" value="Znf_RING_CS"/>
</dbReference>
<dbReference type="PRINTS" id="PR01407">
    <property type="entry name" value="BUTYPHLNCDUF"/>
</dbReference>
<evidence type="ECO:0000256" key="3">
    <source>
        <dbReference type="ARBA" id="ARBA00022723"/>
    </source>
</evidence>
<dbReference type="Gene3D" id="3.30.40.10">
    <property type="entry name" value="Zinc/RING finger domain, C3HC4 (zinc finger)"/>
    <property type="match status" value="1"/>
</dbReference>
<dbReference type="Proteomes" id="UP000314985">
    <property type="component" value="Chromosome 9"/>
</dbReference>
<dbReference type="SUPFAM" id="SSF57845">
    <property type="entry name" value="B-box zinc-binding domain"/>
    <property type="match status" value="1"/>
</dbReference>
<comment type="subcellular location">
    <subcellularLocation>
        <location evidence="1">Cytoplasm</location>
    </subcellularLocation>
</comment>
<dbReference type="PROSITE" id="PS50119">
    <property type="entry name" value="ZF_BBOX"/>
    <property type="match status" value="1"/>
</dbReference>
<keyword evidence="5" id="KW-0862">Zinc</keyword>
<evidence type="ECO:0000256" key="8">
    <source>
        <dbReference type="SAM" id="Coils"/>
    </source>
</evidence>
<keyword evidence="6 8" id="KW-0175">Coiled coil</keyword>
<dbReference type="SUPFAM" id="SSF49899">
    <property type="entry name" value="Concanavalin A-like lectins/glucanases"/>
    <property type="match status" value="1"/>
</dbReference>
<dbReference type="SMART" id="SM00336">
    <property type="entry name" value="BBOX"/>
    <property type="match status" value="1"/>
</dbReference>
<keyword evidence="2" id="KW-0963">Cytoplasm</keyword>
<evidence type="ECO:0000256" key="1">
    <source>
        <dbReference type="ARBA" id="ARBA00004496"/>
    </source>
</evidence>
<dbReference type="Gene3D" id="3.30.160.60">
    <property type="entry name" value="Classic Zinc Finger"/>
    <property type="match status" value="1"/>
</dbReference>
<dbReference type="PROSITE" id="PS50188">
    <property type="entry name" value="B302_SPRY"/>
    <property type="match status" value="1"/>
</dbReference>
<dbReference type="InterPro" id="IPR027370">
    <property type="entry name" value="Znf-RING_euk"/>
</dbReference>
<evidence type="ECO:0000256" key="6">
    <source>
        <dbReference type="ARBA" id="ARBA00023054"/>
    </source>
</evidence>
<proteinExistence type="predicted"/>
<evidence type="ECO:0000256" key="4">
    <source>
        <dbReference type="ARBA" id="ARBA00022771"/>
    </source>
</evidence>
<sequence>MASGILENIREEVTCPICLELLKEPLSLDCGHSFCQDCLTVNSKKSMMGLEGKSNCPVCRVSYQPGNLRLNRHVANIVERLRKVSLSPEVEQKGNLCVHHEEKLLFFCKEDGKVICWICERSQQHCDHQTFLVEEVAQEYQKKLQDALERLQEEQKEAEKLEAQVREEVSAWKNQIQSEQQNVQAEFMRLRGILENEELKEMQMLKDEEKVILSDLADSKDELAQQTQLVGELISEVERRLLGSKLEMLQDVNDLLKRSETLTLKKPKAFPKEQRRVFRAPDLREILCVFNKLTDVRRYWVHVTLNNLKIKSDVTISVDRRQVRYARKFGLSSTCPNGDFEDCSVLGYPLISSGKHYWEVDVSGKRAWILGVYGRKLSNCLFCFSKSNQHPYWRYKPKYGYWVIWLNDKGEYNTFEESSSSDSGPLTLSLGVPPRRIGVFLEYEAGTVSFFNITNHGSLIYRFSSCPFSQATFPYFNPMKCHIPMILCSPGS</sequence>
<evidence type="ECO:0000256" key="2">
    <source>
        <dbReference type="ARBA" id="ARBA00022490"/>
    </source>
</evidence>
<dbReference type="GO" id="GO:0005737">
    <property type="term" value="C:cytoplasm"/>
    <property type="evidence" value="ECO:0007669"/>
    <property type="project" value="UniProtKB-SubCell"/>
</dbReference>
<evidence type="ECO:0000259" key="9">
    <source>
        <dbReference type="PROSITE" id="PS50089"/>
    </source>
</evidence>
<reference evidence="12" key="2">
    <citation type="submission" date="2025-08" db="UniProtKB">
        <authorList>
            <consortium name="Ensembl"/>
        </authorList>
    </citation>
    <scope>IDENTIFICATION</scope>
</reference>
<dbReference type="SUPFAM" id="SSF57850">
    <property type="entry name" value="RING/U-box"/>
    <property type="match status" value="1"/>
</dbReference>
<dbReference type="FunFam" id="3.30.40.10:FF:000144">
    <property type="entry name" value="Tripartite motif-containing 5 (Predicted)"/>
    <property type="match status" value="1"/>
</dbReference>
<dbReference type="InterPro" id="IPR013083">
    <property type="entry name" value="Znf_RING/FYVE/PHD"/>
</dbReference>
<dbReference type="SMART" id="SM00449">
    <property type="entry name" value="SPRY"/>
    <property type="match status" value="1"/>
</dbReference>
<dbReference type="PROSITE" id="PS00518">
    <property type="entry name" value="ZF_RING_1"/>
    <property type="match status" value="1"/>
</dbReference>
<gene>
    <name evidence="12" type="primary">LOC733579</name>
</gene>
<dbReference type="PANTHER" id="PTHR24103">
    <property type="entry name" value="E3 UBIQUITIN-PROTEIN LIGASE TRIM"/>
    <property type="match status" value="1"/>
</dbReference>
<accession>A0A4X1SEB3</accession>
<dbReference type="Pfam" id="PF13445">
    <property type="entry name" value="zf-RING_UBOX"/>
    <property type="match status" value="1"/>
</dbReference>
<dbReference type="Pfam" id="PF00643">
    <property type="entry name" value="zf-B_box"/>
    <property type="match status" value="1"/>
</dbReference>
<dbReference type="InterPro" id="IPR003877">
    <property type="entry name" value="SPRY_dom"/>
</dbReference>
<dbReference type="CDD" id="cd19761">
    <property type="entry name" value="Bbox2_TRIM5-like"/>
    <property type="match status" value="1"/>
</dbReference>
<keyword evidence="4 7" id="KW-0863">Zinc-finger</keyword>
<protein>
    <submittedName>
        <fullName evidence="12">Uncharacterized protein</fullName>
    </submittedName>
</protein>
<dbReference type="PROSITE" id="PS50089">
    <property type="entry name" value="ZF_RING_2"/>
    <property type="match status" value="1"/>
</dbReference>
<feature type="domain" description="B30.2/SPRY" evidence="11">
    <location>
        <begin position="282"/>
        <end position="492"/>
    </location>
</feature>
<evidence type="ECO:0000313" key="12">
    <source>
        <dbReference type="Ensembl" id="ENSSSCP00070000129.1"/>
    </source>
</evidence>
<evidence type="ECO:0000259" key="11">
    <source>
        <dbReference type="PROSITE" id="PS50188"/>
    </source>
</evidence>
<dbReference type="InterPro" id="IPR001841">
    <property type="entry name" value="Znf_RING"/>
</dbReference>
<dbReference type="Ensembl" id="ENSSSCT00070000162.1">
    <property type="protein sequence ID" value="ENSSSCP00070000129.1"/>
    <property type="gene ID" value="ENSSSCG00070000109.1"/>
</dbReference>
<evidence type="ECO:0000256" key="5">
    <source>
        <dbReference type="ARBA" id="ARBA00022833"/>
    </source>
</evidence>
<feature type="domain" description="B box-type" evidence="10">
    <location>
        <begin position="92"/>
        <end position="133"/>
    </location>
</feature>
<organism evidence="12 13">
    <name type="scientific">Sus scrofa</name>
    <name type="common">Pig</name>
    <dbReference type="NCBI Taxonomy" id="9823"/>
    <lineage>
        <taxon>Eukaryota</taxon>
        <taxon>Metazoa</taxon>
        <taxon>Chordata</taxon>
        <taxon>Craniata</taxon>
        <taxon>Vertebrata</taxon>
        <taxon>Euteleostomi</taxon>
        <taxon>Mammalia</taxon>
        <taxon>Eutheria</taxon>
        <taxon>Laurasiatheria</taxon>
        <taxon>Artiodactyla</taxon>
        <taxon>Suina</taxon>
        <taxon>Suidae</taxon>
        <taxon>Sus</taxon>
    </lineage>
</organism>
<keyword evidence="3" id="KW-0479">Metal-binding</keyword>
<feature type="coiled-coil region" evidence="8">
    <location>
        <begin position="134"/>
        <end position="182"/>
    </location>
</feature>
<dbReference type="CDD" id="cd16591">
    <property type="entry name" value="RING-HC_TRIM5-like_C-IV"/>
    <property type="match status" value="1"/>
</dbReference>